<dbReference type="AlphaFoldDB" id="A0AAV4VR79"/>
<comment type="caution">
    <text evidence="2">The sequence shown here is derived from an EMBL/GenBank/DDBJ whole genome shotgun (WGS) entry which is preliminary data.</text>
</comment>
<accession>A0AAV4VR79</accession>
<name>A0AAV4VR79_9ARAC</name>
<protein>
    <recommendedName>
        <fullName evidence="4">Histone H2A/H2B/H3 domain-containing protein</fullName>
    </recommendedName>
</protein>
<dbReference type="GO" id="GO:0046982">
    <property type="term" value="F:protein heterodimerization activity"/>
    <property type="evidence" value="ECO:0007669"/>
    <property type="project" value="InterPro"/>
</dbReference>
<dbReference type="GO" id="GO:0000786">
    <property type="term" value="C:nucleosome"/>
    <property type="evidence" value="ECO:0007669"/>
    <property type="project" value="InterPro"/>
</dbReference>
<keyword evidence="3" id="KW-1185">Reference proteome</keyword>
<reference evidence="2 3" key="1">
    <citation type="submission" date="2021-06" db="EMBL/GenBank/DDBJ databases">
        <title>Caerostris darwini draft genome.</title>
        <authorList>
            <person name="Kono N."/>
            <person name="Arakawa K."/>
        </authorList>
    </citation>
    <scope>NUCLEOTIDE SEQUENCE [LARGE SCALE GENOMIC DNA]</scope>
</reference>
<evidence type="ECO:0000256" key="1">
    <source>
        <dbReference type="ARBA" id="ARBA00006846"/>
    </source>
</evidence>
<dbReference type="Proteomes" id="UP001054837">
    <property type="component" value="Unassembled WGS sequence"/>
</dbReference>
<dbReference type="Gene3D" id="1.10.20.10">
    <property type="entry name" value="Histone, subunit A"/>
    <property type="match status" value="1"/>
</dbReference>
<gene>
    <name evidence="2" type="ORF">CDAR_602681</name>
</gene>
<dbReference type="EMBL" id="BPLQ01013540">
    <property type="protein sequence ID" value="GIY72996.1"/>
    <property type="molecule type" value="Genomic_DNA"/>
</dbReference>
<dbReference type="GO" id="GO:0030527">
    <property type="term" value="F:structural constituent of chromatin"/>
    <property type="evidence" value="ECO:0007669"/>
    <property type="project" value="InterPro"/>
</dbReference>
<dbReference type="SUPFAM" id="SSF47113">
    <property type="entry name" value="Histone-fold"/>
    <property type="match status" value="1"/>
</dbReference>
<dbReference type="SMART" id="SM00427">
    <property type="entry name" value="H2B"/>
    <property type="match status" value="1"/>
</dbReference>
<organism evidence="2 3">
    <name type="scientific">Caerostris darwini</name>
    <dbReference type="NCBI Taxonomy" id="1538125"/>
    <lineage>
        <taxon>Eukaryota</taxon>
        <taxon>Metazoa</taxon>
        <taxon>Ecdysozoa</taxon>
        <taxon>Arthropoda</taxon>
        <taxon>Chelicerata</taxon>
        <taxon>Arachnida</taxon>
        <taxon>Araneae</taxon>
        <taxon>Araneomorphae</taxon>
        <taxon>Entelegynae</taxon>
        <taxon>Araneoidea</taxon>
        <taxon>Araneidae</taxon>
        <taxon>Caerostris</taxon>
    </lineage>
</organism>
<dbReference type="InterPro" id="IPR009072">
    <property type="entry name" value="Histone-fold"/>
</dbReference>
<dbReference type="PRINTS" id="PR00621">
    <property type="entry name" value="HISTONEH2B"/>
</dbReference>
<dbReference type="InterPro" id="IPR000558">
    <property type="entry name" value="Histone_H2B"/>
</dbReference>
<proteinExistence type="inferred from homology"/>
<evidence type="ECO:0000313" key="3">
    <source>
        <dbReference type="Proteomes" id="UP001054837"/>
    </source>
</evidence>
<sequence length="122" mass="14095">MLSNLNQQVFVTSMVKTKNRRKKKRVTGQDTYQQAIKKLKKHIHPKLKLSESFLKVFDKTLLHVTDIILKELNRLSWIRRHKTLTVQQIECATKICLSGFLSQQAVNYGRNAVSLATCKVTV</sequence>
<evidence type="ECO:0008006" key="4">
    <source>
        <dbReference type="Google" id="ProtNLM"/>
    </source>
</evidence>
<comment type="similarity">
    <text evidence="1">Belongs to the histone H2B family.</text>
</comment>
<evidence type="ECO:0000313" key="2">
    <source>
        <dbReference type="EMBL" id="GIY72996.1"/>
    </source>
</evidence>
<dbReference type="GO" id="GO:0003677">
    <property type="term" value="F:DNA binding"/>
    <property type="evidence" value="ECO:0007669"/>
    <property type="project" value="InterPro"/>
</dbReference>